<proteinExistence type="predicted"/>
<feature type="region of interest" description="Disordered" evidence="1">
    <location>
        <begin position="58"/>
        <end position="82"/>
    </location>
</feature>
<comment type="caution">
    <text evidence="2">The sequence shown here is derived from an EMBL/GenBank/DDBJ whole genome shotgun (WGS) entry which is preliminary data.</text>
</comment>
<reference evidence="2 3" key="1">
    <citation type="journal article" date="2024" name="BMC Genomics">
        <title>De novo assembly and annotation of Popillia japonica's genome with initial clues to its potential as an invasive pest.</title>
        <authorList>
            <person name="Cucini C."/>
            <person name="Boschi S."/>
            <person name="Funari R."/>
            <person name="Cardaioli E."/>
            <person name="Iannotti N."/>
            <person name="Marturano G."/>
            <person name="Paoli F."/>
            <person name="Bruttini M."/>
            <person name="Carapelli A."/>
            <person name="Frati F."/>
            <person name="Nardi F."/>
        </authorList>
    </citation>
    <scope>NUCLEOTIDE SEQUENCE [LARGE SCALE GENOMIC DNA]</scope>
    <source>
        <strain evidence="2">DMR45628</strain>
    </source>
</reference>
<evidence type="ECO:0000256" key="1">
    <source>
        <dbReference type="SAM" id="MobiDB-lite"/>
    </source>
</evidence>
<accession>A0AAW1HG33</accession>
<evidence type="ECO:0000313" key="2">
    <source>
        <dbReference type="EMBL" id="KAK9675214.1"/>
    </source>
</evidence>
<gene>
    <name evidence="2" type="ORF">QE152_g40544</name>
</gene>
<dbReference type="AlphaFoldDB" id="A0AAW1HG33"/>
<dbReference type="Proteomes" id="UP001458880">
    <property type="component" value="Unassembled WGS sequence"/>
</dbReference>
<sequence>MTTLAVALICSEKFNVSCPTMGAKRTKKKQDTAKAAMKNVRKDPENIPRIQNNFQARRNAKLRDKTGQPITERSRAKEGGWY</sequence>
<organism evidence="2 3">
    <name type="scientific">Popillia japonica</name>
    <name type="common">Japanese beetle</name>
    <dbReference type="NCBI Taxonomy" id="7064"/>
    <lineage>
        <taxon>Eukaryota</taxon>
        <taxon>Metazoa</taxon>
        <taxon>Ecdysozoa</taxon>
        <taxon>Arthropoda</taxon>
        <taxon>Hexapoda</taxon>
        <taxon>Insecta</taxon>
        <taxon>Pterygota</taxon>
        <taxon>Neoptera</taxon>
        <taxon>Endopterygota</taxon>
        <taxon>Coleoptera</taxon>
        <taxon>Polyphaga</taxon>
        <taxon>Scarabaeiformia</taxon>
        <taxon>Scarabaeidae</taxon>
        <taxon>Rutelinae</taxon>
        <taxon>Popillia</taxon>
    </lineage>
</organism>
<protein>
    <submittedName>
        <fullName evidence="2">Uncharacterized protein</fullName>
    </submittedName>
</protein>
<feature type="compositionally biased region" description="Basic and acidic residues" evidence="1">
    <location>
        <begin position="61"/>
        <end position="82"/>
    </location>
</feature>
<dbReference type="EMBL" id="JASPKY010001219">
    <property type="protein sequence ID" value="KAK9675214.1"/>
    <property type="molecule type" value="Genomic_DNA"/>
</dbReference>
<evidence type="ECO:0000313" key="3">
    <source>
        <dbReference type="Proteomes" id="UP001458880"/>
    </source>
</evidence>
<name>A0AAW1HG33_POPJA</name>
<keyword evidence="3" id="KW-1185">Reference proteome</keyword>